<comment type="caution">
    <text evidence="4">The sequence shown here is derived from an EMBL/GenBank/DDBJ whole genome shotgun (WGS) entry which is preliminary data.</text>
</comment>
<reference evidence="4" key="1">
    <citation type="journal article" date="2022" name="bioRxiv">
        <title>Genomics of Preaxostyla Flagellates Illuminates Evolutionary Transitions and the Path Towards Mitochondrial Loss.</title>
        <authorList>
            <person name="Novak L.V.F."/>
            <person name="Treitli S.C."/>
            <person name="Pyrih J."/>
            <person name="Halakuc P."/>
            <person name="Pipaliya S.V."/>
            <person name="Vacek V."/>
            <person name="Brzon O."/>
            <person name="Soukal P."/>
            <person name="Eme L."/>
            <person name="Dacks J.B."/>
            <person name="Karnkowska A."/>
            <person name="Elias M."/>
            <person name="Hampl V."/>
        </authorList>
    </citation>
    <scope>NUCLEOTIDE SEQUENCE</scope>
    <source>
        <strain evidence="4">RCP-MX</strain>
    </source>
</reference>
<dbReference type="InterPro" id="IPR011171">
    <property type="entry name" value="GMF"/>
</dbReference>
<dbReference type="InterPro" id="IPR002108">
    <property type="entry name" value="ADF-H"/>
</dbReference>
<dbReference type="PANTHER" id="PTHR11249">
    <property type="entry name" value="GLIAL FACTOR NATURATION FACTOR"/>
    <property type="match status" value="1"/>
</dbReference>
<feature type="domain" description="ADF-H" evidence="3">
    <location>
        <begin position="5"/>
        <end position="138"/>
    </location>
</feature>
<dbReference type="PANTHER" id="PTHR11249:SF2">
    <property type="entry name" value="GLIA MATURATION FACTOR"/>
    <property type="match status" value="1"/>
</dbReference>
<gene>
    <name evidence="4" type="ORF">PAPYR_7412</name>
</gene>
<dbReference type="Proteomes" id="UP001141327">
    <property type="component" value="Unassembled WGS sequence"/>
</dbReference>
<sequence length="140" mass="16316">MKREAVLTTTISENARHAFEEFRRSNARNAALFLKVDPATQVVDVDRPATPCTVEQMRDLLPNTPRFVLYSYEWRHEDGRVQIPLCFIFFTPADANPRSAMVYTAAKTVVCDTFRLGKTYELRDEETLTERWLQQQLSRK</sequence>
<evidence type="ECO:0000313" key="4">
    <source>
        <dbReference type="EMBL" id="KAJ4457128.1"/>
    </source>
</evidence>
<dbReference type="EMBL" id="JAPMOS010000053">
    <property type="protein sequence ID" value="KAJ4457128.1"/>
    <property type="molecule type" value="Genomic_DNA"/>
</dbReference>
<organism evidence="4 5">
    <name type="scientific">Paratrimastix pyriformis</name>
    <dbReference type="NCBI Taxonomy" id="342808"/>
    <lineage>
        <taxon>Eukaryota</taxon>
        <taxon>Metamonada</taxon>
        <taxon>Preaxostyla</taxon>
        <taxon>Paratrimastigidae</taxon>
        <taxon>Paratrimastix</taxon>
    </lineage>
</organism>
<name>A0ABQ8UG72_9EUKA</name>
<evidence type="ECO:0000259" key="3">
    <source>
        <dbReference type="PROSITE" id="PS51263"/>
    </source>
</evidence>
<comment type="similarity">
    <text evidence="1 2">Belongs to the actin-binding proteins ADF family. GMF subfamily.</text>
</comment>
<evidence type="ECO:0000256" key="2">
    <source>
        <dbReference type="PIRNR" id="PIRNR001788"/>
    </source>
</evidence>
<dbReference type="InterPro" id="IPR029006">
    <property type="entry name" value="ADF-H/Gelsolin-like_dom_sf"/>
</dbReference>
<evidence type="ECO:0000256" key="1">
    <source>
        <dbReference type="ARBA" id="ARBA00010055"/>
    </source>
</evidence>
<dbReference type="SMART" id="SM00102">
    <property type="entry name" value="ADF"/>
    <property type="match status" value="1"/>
</dbReference>
<protein>
    <submittedName>
        <fullName evidence="4">Glia maturation factor beta</fullName>
    </submittedName>
</protein>
<proteinExistence type="inferred from homology"/>
<evidence type="ECO:0000313" key="5">
    <source>
        <dbReference type="Proteomes" id="UP001141327"/>
    </source>
</evidence>
<dbReference type="SUPFAM" id="SSF55753">
    <property type="entry name" value="Actin depolymerizing proteins"/>
    <property type="match status" value="1"/>
</dbReference>
<dbReference type="Pfam" id="PF00241">
    <property type="entry name" value="Cofilin_ADF"/>
    <property type="match status" value="1"/>
</dbReference>
<dbReference type="PROSITE" id="PS51263">
    <property type="entry name" value="ADF_H"/>
    <property type="match status" value="1"/>
</dbReference>
<dbReference type="Gene3D" id="3.40.20.10">
    <property type="entry name" value="Severin"/>
    <property type="match status" value="1"/>
</dbReference>
<keyword evidence="5" id="KW-1185">Reference proteome</keyword>
<dbReference type="PIRSF" id="PIRSF001788">
    <property type="entry name" value="GMF-beta"/>
    <property type="match status" value="1"/>
</dbReference>
<accession>A0ABQ8UG72</accession>